<dbReference type="AlphaFoldDB" id="A0A398BDW1"/>
<sequence length="60" mass="7403">MEIYNRYHCCASCQHFRVLKDNNKKIDYQCSRLNYQTKPNYKFDCWSPKDIVKKRMNTSF</sequence>
<organism evidence="1 2">
    <name type="scientific">Peribacillus asahii</name>
    <dbReference type="NCBI Taxonomy" id="228899"/>
    <lineage>
        <taxon>Bacteria</taxon>
        <taxon>Bacillati</taxon>
        <taxon>Bacillota</taxon>
        <taxon>Bacilli</taxon>
        <taxon>Bacillales</taxon>
        <taxon>Bacillaceae</taxon>
        <taxon>Peribacillus</taxon>
    </lineage>
</organism>
<gene>
    <name evidence="1" type="ORF">D1953_04165</name>
</gene>
<dbReference type="Proteomes" id="UP000266016">
    <property type="component" value="Unassembled WGS sequence"/>
</dbReference>
<protein>
    <submittedName>
        <fullName evidence="1">Uncharacterized protein</fullName>
    </submittedName>
</protein>
<name>A0A398BDW1_9BACI</name>
<proteinExistence type="predicted"/>
<evidence type="ECO:0000313" key="1">
    <source>
        <dbReference type="EMBL" id="RID88385.1"/>
    </source>
</evidence>
<comment type="caution">
    <text evidence="1">The sequence shown here is derived from an EMBL/GenBank/DDBJ whole genome shotgun (WGS) entry which is preliminary data.</text>
</comment>
<evidence type="ECO:0000313" key="2">
    <source>
        <dbReference type="Proteomes" id="UP000266016"/>
    </source>
</evidence>
<keyword evidence="2" id="KW-1185">Reference proteome</keyword>
<dbReference type="EMBL" id="QWVS01000007">
    <property type="protein sequence ID" value="RID88385.1"/>
    <property type="molecule type" value="Genomic_DNA"/>
</dbReference>
<accession>A0A398BDW1</accession>
<reference evidence="1 2" key="1">
    <citation type="submission" date="2018-08" db="EMBL/GenBank/DDBJ databases">
        <title>Bacillus jemisoniae sp. nov., Bacillus chryseoplanitiae sp. nov., Bacillus resnikiae sp. nov., and Bacillus frankliniae sp. nov., isolated from Viking spacecraft and associated surfaces.</title>
        <authorList>
            <person name="Seuylemezian A."/>
            <person name="Vaishampayan P."/>
        </authorList>
    </citation>
    <scope>NUCLEOTIDE SEQUENCE [LARGE SCALE GENOMIC DNA]</scope>
    <source>
        <strain evidence="1 2">MA001</strain>
    </source>
</reference>